<dbReference type="InterPro" id="IPR002483">
    <property type="entry name" value="PWI_dom"/>
</dbReference>
<protein>
    <submittedName>
        <fullName evidence="3">Splicing factor PWI</fullName>
    </submittedName>
</protein>
<dbReference type="Gene3D" id="1.20.1390.10">
    <property type="entry name" value="PWI domain"/>
    <property type="match status" value="1"/>
</dbReference>
<dbReference type="GO" id="GO:0003723">
    <property type="term" value="F:RNA binding"/>
    <property type="evidence" value="ECO:0007669"/>
    <property type="project" value="TreeGrafter"/>
</dbReference>
<organism evidence="3 4">
    <name type="scientific">Cordyceps fumosorosea (strain ARSEF 2679)</name>
    <name type="common">Isaria fumosorosea</name>
    <dbReference type="NCBI Taxonomy" id="1081104"/>
    <lineage>
        <taxon>Eukaryota</taxon>
        <taxon>Fungi</taxon>
        <taxon>Dikarya</taxon>
        <taxon>Ascomycota</taxon>
        <taxon>Pezizomycotina</taxon>
        <taxon>Sordariomycetes</taxon>
        <taxon>Hypocreomycetidae</taxon>
        <taxon>Hypocreales</taxon>
        <taxon>Cordycipitaceae</taxon>
        <taxon>Cordyceps</taxon>
    </lineage>
</organism>
<reference evidence="3 4" key="1">
    <citation type="journal article" date="2016" name="Genome Biol. Evol.">
        <title>Divergent and convergent evolution of fungal pathogenicity.</title>
        <authorList>
            <person name="Shang Y."/>
            <person name="Xiao G."/>
            <person name="Zheng P."/>
            <person name="Cen K."/>
            <person name="Zhan S."/>
            <person name="Wang C."/>
        </authorList>
    </citation>
    <scope>NUCLEOTIDE SEQUENCE [LARGE SCALE GENOMIC DNA]</scope>
    <source>
        <strain evidence="3 4">ARSEF 2679</strain>
    </source>
</reference>
<evidence type="ECO:0000313" key="4">
    <source>
        <dbReference type="Proteomes" id="UP000076744"/>
    </source>
</evidence>
<dbReference type="InterPro" id="IPR036483">
    <property type="entry name" value="PWI_dom_sf"/>
</dbReference>
<keyword evidence="1" id="KW-0507">mRNA processing</keyword>
<dbReference type="InterPro" id="IPR052225">
    <property type="entry name" value="Ser/Arg_repetitive_matrix"/>
</dbReference>
<dbReference type="GeneID" id="30016389"/>
<dbReference type="RefSeq" id="XP_018708154.1">
    <property type="nucleotide sequence ID" value="XM_018843704.1"/>
</dbReference>
<name>A0A168DZN9_CORFA</name>
<dbReference type="EMBL" id="AZHB01000001">
    <property type="protein sequence ID" value="OAA73196.1"/>
    <property type="molecule type" value="Genomic_DNA"/>
</dbReference>
<dbReference type="PANTHER" id="PTHR23148">
    <property type="entry name" value="SERINE/ARGININE REGULATED NUCLEAR MATRIX PROTEIN"/>
    <property type="match status" value="1"/>
</dbReference>
<dbReference type="PANTHER" id="PTHR23148:SF0">
    <property type="entry name" value="SERINE_ARGININE REPETITIVE MATRIX PROTEIN 1"/>
    <property type="match status" value="1"/>
</dbReference>
<dbReference type="SMART" id="SM00311">
    <property type="entry name" value="PWI"/>
    <property type="match status" value="1"/>
</dbReference>
<keyword evidence="4" id="KW-1185">Reference proteome</keyword>
<sequence>MASRTDARLLKTTKFPPEFSKKVDMQKVNLGVMKKWIASRISEILGNEDDVVIELCFNLIDGPRYPDIKALQIQLTGFLDKDTAVFCKELWKLFLSAQDSPQGVPKELLEAKKLELMQEKQLMMLGSVAMNPTAATVIFPRHTGEIDETDREIEATIAKGDGMTAELTTVTADLDLRVDRDLPNRDIADPGDHTMAIATYRADEMSPNVDEMG</sequence>
<dbReference type="SUPFAM" id="SSF101233">
    <property type="entry name" value="PWI domain"/>
    <property type="match status" value="1"/>
</dbReference>
<evidence type="ECO:0000259" key="2">
    <source>
        <dbReference type="PROSITE" id="PS51025"/>
    </source>
</evidence>
<dbReference type="STRING" id="1081104.A0A168DZN9"/>
<feature type="domain" description="PWI" evidence="2">
    <location>
        <begin position="12"/>
        <end position="111"/>
    </location>
</feature>
<dbReference type="GO" id="GO:0006397">
    <property type="term" value="P:mRNA processing"/>
    <property type="evidence" value="ECO:0007669"/>
    <property type="project" value="UniProtKB-KW"/>
</dbReference>
<dbReference type="Proteomes" id="UP000076744">
    <property type="component" value="Unassembled WGS sequence"/>
</dbReference>
<dbReference type="PROSITE" id="PS51025">
    <property type="entry name" value="PWI"/>
    <property type="match status" value="1"/>
</dbReference>
<dbReference type="GO" id="GO:0048024">
    <property type="term" value="P:regulation of mRNA splicing, via spliceosome"/>
    <property type="evidence" value="ECO:0007669"/>
    <property type="project" value="TreeGrafter"/>
</dbReference>
<dbReference type="GO" id="GO:0005681">
    <property type="term" value="C:spliceosomal complex"/>
    <property type="evidence" value="ECO:0007669"/>
    <property type="project" value="TreeGrafter"/>
</dbReference>
<dbReference type="AlphaFoldDB" id="A0A168DZN9"/>
<evidence type="ECO:0000313" key="3">
    <source>
        <dbReference type="EMBL" id="OAA73196.1"/>
    </source>
</evidence>
<proteinExistence type="predicted"/>
<evidence type="ECO:0000256" key="1">
    <source>
        <dbReference type="ARBA" id="ARBA00022664"/>
    </source>
</evidence>
<gene>
    <name evidence="3" type="ORF">ISF_00097</name>
</gene>
<dbReference type="OrthoDB" id="163257at2759"/>
<dbReference type="Pfam" id="PF01480">
    <property type="entry name" value="PWI"/>
    <property type="match status" value="1"/>
</dbReference>
<comment type="caution">
    <text evidence="3">The sequence shown here is derived from an EMBL/GenBank/DDBJ whole genome shotgun (WGS) entry which is preliminary data.</text>
</comment>
<accession>A0A168DZN9</accession>